<gene>
    <name evidence="15" type="ORF">PR048_028605</name>
</gene>
<feature type="transmembrane region" description="Helical" evidence="13">
    <location>
        <begin position="66"/>
        <end position="83"/>
    </location>
</feature>
<dbReference type="PANTHER" id="PTHR45695:SF23">
    <property type="entry name" value="GALANIN-LIKE G-PROTEIN COUPLED RECEPTOR NPR-9"/>
    <property type="match status" value="1"/>
</dbReference>
<evidence type="ECO:0000256" key="13">
    <source>
        <dbReference type="SAM" id="Phobius"/>
    </source>
</evidence>
<feature type="transmembrane region" description="Helical" evidence="13">
    <location>
        <begin position="389"/>
        <end position="410"/>
    </location>
</feature>
<feature type="transmembrane region" description="Helical" evidence="13">
    <location>
        <begin position="181"/>
        <end position="206"/>
    </location>
</feature>
<evidence type="ECO:0000256" key="2">
    <source>
        <dbReference type="ARBA" id="ARBA00010663"/>
    </source>
</evidence>
<dbReference type="InterPro" id="IPR000276">
    <property type="entry name" value="GPCR_Rhodpsn"/>
</dbReference>
<evidence type="ECO:0000256" key="12">
    <source>
        <dbReference type="RuleBase" id="RU000688"/>
    </source>
</evidence>
<protein>
    <recommendedName>
        <fullName evidence="14">G-protein coupled receptors family 1 profile domain-containing protein</fullName>
    </recommendedName>
</protein>
<feature type="transmembrane region" description="Helical" evidence="13">
    <location>
        <begin position="430"/>
        <end position="458"/>
    </location>
</feature>
<evidence type="ECO:0000256" key="1">
    <source>
        <dbReference type="ARBA" id="ARBA00004651"/>
    </source>
</evidence>
<feature type="transmembrane region" description="Helical" evidence="13">
    <location>
        <begin position="261"/>
        <end position="279"/>
    </location>
</feature>
<dbReference type="PANTHER" id="PTHR45695">
    <property type="entry name" value="LEUCOKININ RECEPTOR-RELATED"/>
    <property type="match status" value="1"/>
</dbReference>
<evidence type="ECO:0000256" key="10">
    <source>
        <dbReference type="ARBA" id="ARBA00023180"/>
    </source>
</evidence>
<keyword evidence="8" id="KW-1015">Disulfide bond</keyword>
<dbReference type="PROSITE" id="PS50262">
    <property type="entry name" value="G_PROTEIN_RECEP_F1_2"/>
    <property type="match status" value="1"/>
</dbReference>
<feature type="transmembrane region" description="Helical" evidence="13">
    <location>
        <begin position="128"/>
        <end position="151"/>
    </location>
</feature>
<evidence type="ECO:0000313" key="15">
    <source>
        <dbReference type="EMBL" id="KAJ8869613.1"/>
    </source>
</evidence>
<keyword evidence="9 12" id="KW-0675">Receptor</keyword>
<keyword evidence="16" id="KW-1185">Reference proteome</keyword>
<evidence type="ECO:0000256" key="3">
    <source>
        <dbReference type="ARBA" id="ARBA00022475"/>
    </source>
</evidence>
<evidence type="ECO:0000256" key="6">
    <source>
        <dbReference type="ARBA" id="ARBA00023040"/>
    </source>
</evidence>
<feature type="transmembrane region" description="Helical" evidence="13">
    <location>
        <begin position="89"/>
        <end position="107"/>
    </location>
</feature>
<feature type="transmembrane region" description="Helical" evidence="13">
    <location>
        <begin position="300"/>
        <end position="320"/>
    </location>
</feature>
<dbReference type="PRINTS" id="PR00237">
    <property type="entry name" value="GPCRRHODOPSN"/>
</dbReference>
<dbReference type="EMBL" id="JARBHB010000013">
    <property type="protein sequence ID" value="KAJ8869613.1"/>
    <property type="molecule type" value="Genomic_DNA"/>
</dbReference>
<feature type="domain" description="G-protein coupled receptors family 1 profile" evidence="14">
    <location>
        <begin position="197"/>
        <end position="454"/>
    </location>
</feature>
<dbReference type="Gene3D" id="1.20.1070.10">
    <property type="entry name" value="Rhodopsin 7-helix transmembrane proteins"/>
    <property type="match status" value="1"/>
</dbReference>
<evidence type="ECO:0000256" key="8">
    <source>
        <dbReference type="ARBA" id="ARBA00023157"/>
    </source>
</evidence>
<comment type="subcellular location">
    <subcellularLocation>
        <location evidence="1">Cell membrane</location>
        <topology evidence="1">Multi-pass membrane protein</topology>
    </subcellularLocation>
</comment>
<evidence type="ECO:0000256" key="11">
    <source>
        <dbReference type="ARBA" id="ARBA00023224"/>
    </source>
</evidence>
<comment type="caution">
    <text evidence="15">The sequence shown here is derived from an EMBL/GenBank/DDBJ whole genome shotgun (WGS) entry which is preliminary data.</text>
</comment>
<comment type="similarity">
    <text evidence="2 12">Belongs to the G-protein coupled receptor 1 family.</text>
</comment>
<dbReference type="SUPFAM" id="SSF81321">
    <property type="entry name" value="Family A G protein-coupled receptor-like"/>
    <property type="match status" value="1"/>
</dbReference>
<keyword evidence="5 13" id="KW-1133">Transmembrane helix</keyword>
<dbReference type="Pfam" id="PF00001">
    <property type="entry name" value="7tm_1"/>
    <property type="match status" value="1"/>
</dbReference>
<evidence type="ECO:0000313" key="16">
    <source>
        <dbReference type="Proteomes" id="UP001159363"/>
    </source>
</evidence>
<evidence type="ECO:0000256" key="4">
    <source>
        <dbReference type="ARBA" id="ARBA00022692"/>
    </source>
</evidence>
<evidence type="ECO:0000256" key="9">
    <source>
        <dbReference type="ARBA" id="ARBA00023170"/>
    </source>
</evidence>
<keyword evidence="6 12" id="KW-0297">G-protein coupled receptor</keyword>
<keyword evidence="4 12" id="KW-0812">Transmembrane</keyword>
<proteinExistence type="inferred from homology"/>
<evidence type="ECO:0000256" key="7">
    <source>
        <dbReference type="ARBA" id="ARBA00023136"/>
    </source>
</evidence>
<keyword evidence="7 13" id="KW-0472">Membrane</keyword>
<dbReference type="InterPro" id="IPR017452">
    <property type="entry name" value="GPCR_Rhodpsn_7TM"/>
</dbReference>
<feature type="transmembrane region" description="Helical" evidence="13">
    <location>
        <begin position="218"/>
        <end position="241"/>
    </location>
</feature>
<sequence length="481" mass="53827">MRSWLAAGGEKLIIWLANSRDEEYYSCEEQADLDRVLYCNVTHNTWPFYYSSTCMRQFLTRRRTEASILYPVPVFMLLPLSLFMPHPPLAFMLHTLPVFMVHLLSAFKMHSPQAYMLNHPSAFLLYPLPALILHPLPAFILQTLPVFMLQLPPAFMLHLLPVFKVNPSTCHQVLAYRVVSAMLTCVFAILLLVGVLGNLSLIYMCVAIAELRTSANMYVVSLAVSDVFLTTLYTPFIASLYSDYVTLWGPAYRLGKVVEEVAILASAWTLVAMSLERYLSLRHVGPPRPATTPLRRALKILAIWLAAGAMAAPSVVRALMHSQRCYTYYAAPDDGFDALVEAWDLLVSYALPLALIAACYCSSARLLFRSAAAIPGEQQAQQVARRRSSARMVLSLVLLFLAFYSPQYLVNLYGLVHLAASGQALQDSSIAFGVLVDVVQFVRVVHSCLTPVLLYCTVARFRKYLRRGAHRLAVTARALLH</sequence>
<accession>A0ABQ9GBH5</accession>
<evidence type="ECO:0000256" key="5">
    <source>
        <dbReference type="ARBA" id="ARBA00022989"/>
    </source>
</evidence>
<feature type="transmembrane region" description="Helical" evidence="13">
    <location>
        <begin position="346"/>
        <end position="368"/>
    </location>
</feature>
<keyword evidence="11 12" id="KW-0807">Transducer</keyword>
<dbReference type="Proteomes" id="UP001159363">
    <property type="component" value="Chromosome 12"/>
</dbReference>
<keyword evidence="10" id="KW-0325">Glycoprotein</keyword>
<keyword evidence="3" id="KW-1003">Cell membrane</keyword>
<name>A0ABQ9GBH5_9NEOP</name>
<organism evidence="15 16">
    <name type="scientific">Dryococelus australis</name>
    <dbReference type="NCBI Taxonomy" id="614101"/>
    <lineage>
        <taxon>Eukaryota</taxon>
        <taxon>Metazoa</taxon>
        <taxon>Ecdysozoa</taxon>
        <taxon>Arthropoda</taxon>
        <taxon>Hexapoda</taxon>
        <taxon>Insecta</taxon>
        <taxon>Pterygota</taxon>
        <taxon>Neoptera</taxon>
        <taxon>Polyneoptera</taxon>
        <taxon>Phasmatodea</taxon>
        <taxon>Verophasmatodea</taxon>
        <taxon>Anareolatae</taxon>
        <taxon>Phasmatidae</taxon>
        <taxon>Eurycanthinae</taxon>
        <taxon>Dryococelus</taxon>
    </lineage>
</organism>
<evidence type="ECO:0000259" key="14">
    <source>
        <dbReference type="PROSITE" id="PS50262"/>
    </source>
</evidence>
<dbReference type="PROSITE" id="PS00237">
    <property type="entry name" value="G_PROTEIN_RECEP_F1_1"/>
    <property type="match status" value="1"/>
</dbReference>
<reference evidence="15 16" key="1">
    <citation type="submission" date="2023-02" db="EMBL/GenBank/DDBJ databases">
        <title>LHISI_Scaffold_Assembly.</title>
        <authorList>
            <person name="Stuart O.P."/>
            <person name="Cleave R."/>
            <person name="Magrath M.J.L."/>
            <person name="Mikheyev A.S."/>
        </authorList>
    </citation>
    <scope>NUCLEOTIDE SEQUENCE [LARGE SCALE GENOMIC DNA]</scope>
    <source>
        <strain evidence="15">Daus_M_001</strain>
        <tissue evidence="15">Leg muscle</tissue>
    </source>
</reference>